<proteinExistence type="predicted"/>
<dbReference type="InterPro" id="IPR036388">
    <property type="entry name" value="WH-like_DNA-bd_sf"/>
</dbReference>
<evidence type="ECO:0000313" key="3">
    <source>
        <dbReference type="EMBL" id="ODG90299.1"/>
    </source>
</evidence>
<name>A0ABX2ZPA2_9BACI</name>
<dbReference type="InterPro" id="IPR013196">
    <property type="entry name" value="HTH_11"/>
</dbReference>
<gene>
    <name evidence="3" type="ORF">BED47_13300</name>
</gene>
<dbReference type="SUPFAM" id="SSF46785">
    <property type="entry name" value="Winged helix' DNA-binding domain"/>
    <property type="match status" value="1"/>
</dbReference>
<reference evidence="3 4" key="1">
    <citation type="submission" date="2016-07" db="EMBL/GenBank/DDBJ databases">
        <authorList>
            <person name="Townsley L."/>
            <person name="Shank E.A."/>
        </authorList>
    </citation>
    <scope>NUCLEOTIDE SEQUENCE [LARGE SCALE GENOMIC DNA]</scope>
    <source>
        <strain evidence="3 4">CH01</strain>
    </source>
</reference>
<dbReference type="PANTHER" id="PTHR40068">
    <property type="entry name" value="TRANSCRIPTION REPRESSOR NIAR-RELATED"/>
    <property type="match status" value="1"/>
</dbReference>
<dbReference type="Pfam" id="PF02829">
    <property type="entry name" value="3H"/>
    <property type="match status" value="1"/>
</dbReference>
<evidence type="ECO:0000259" key="1">
    <source>
        <dbReference type="Pfam" id="PF02829"/>
    </source>
</evidence>
<dbReference type="InterPro" id="IPR004173">
    <property type="entry name" value="3H_domain"/>
</dbReference>
<evidence type="ECO:0000313" key="4">
    <source>
        <dbReference type="Proteomes" id="UP000094580"/>
    </source>
</evidence>
<dbReference type="Gene3D" id="3.30.1340.20">
    <property type="entry name" value="3H domain"/>
    <property type="match status" value="1"/>
</dbReference>
<dbReference type="Pfam" id="PF08279">
    <property type="entry name" value="HTH_11"/>
    <property type="match status" value="1"/>
</dbReference>
<dbReference type="InterPro" id="IPR026043">
    <property type="entry name" value="NadR"/>
</dbReference>
<keyword evidence="4" id="KW-1185">Reference proteome</keyword>
<dbReference type="InterPro" id="IPR035922">
    <property type="entry name" value="3H_dom_sf"/>
</dbReference>
<feature type="domain" description="3H" evidence="1">
    <location>
        <begin position="80"/>
        <end position="176"/>
    </location>
</feature>
<dbReference type="RefSeq" id="WP_069035174.1">
    <property type="nucleotide sequence ID" value="NZ_MDKC01000035.1"/>
</dbReference>
<protein>
    <submittedName>
        <fullName evidence="3">Transcriptional regulator</fullName>
    </submittedName>
</protein>
<evidence type="ECO:0000259" key="2">
    <source>
        <dbReference type="Pfam" id="PF08279"/>
    </source>
</evidence>
<feature type="domain" description="Helix-turn-helix type 11" evidence="2">
    <location>
        <begin position="12"/>
        <end position="65"/>
    </location>
</feature>
<comment type="caution">
    <text evidence="3">The sequence shown here is derived from an EMBL/GenBank/DDBJ whole genome shotgun (WGS) entry which is preliminary data.</text>
</comment>
<dbReference type="Gene3D" id="1.10.10.10">
    <property type="entry name" value="Winged helix-like DNA-binding domain superfamily/Winged helix DNA-binding domain"/>
    <property type="match status" value="1"/>
</dbReference>
<accession>A0ABX2ZPA2</accession>
<sequence>MKMNKKLLGEERRKKVLQWLKESESPLSGNSLAKRANVSRQVVVGDITLLKAKNEPILATAQGYIYIHPNKETNKIRKVIICHHTAEDTQKELEILVDHGVTVKDVMVEHPVYGYITAQLQIANRYDISLFLQKMGETSSVPLSNLTNGTHLHTIEADSEQQLNSAILQLKNEGFLVDIP</sequence>
<organism evidence="3 4">
    <name type="scientific">Gottfriedia luciferensis</name>
    <dbReference type="NCBI Taxonomy" id="178774"/>
    <lineage>
        <taxon>Bacteria</taxon>
        <taxon>Bacillati</taxon>
        <taxon>Bacillota</taxon>
        <taxon>Bacilli</taxon>
        <taxon>Bacillales</taxon>
        <taxon>Bacillaceae</taxon>
        <taxon>Gottfriedia</taxon>
    </lineage>
</organism>
<dbReference type="EMBL" id="MDKC01000035">
    <property type="protein sequence ID" value="ODG90299.1"/>
    <property type="molecule type" value="Genomic_DNA"/>
</dbReference>
<dbReference type="SUPFAM" id="SSF75500">
    <property type="entry name" value="Putative transcriptional regulator TM1602, C-terminal domain"/>
    <property type="match status" value="1"/>
</dbReference>
<dbReference type="Proteomes" id="UP000094580">
    <property type="component" value="Unassembled WGS sequence"/>
</dbReference>
<dbReference type="PIRSF" id="PIRSF037847">
    <property type="entry name" value="NiaR"/>
    <property type="match status" value="1"/>
</dbReference>
<dbReference type="PANTHER" id="PTHR40068:SF1">
    <property type="entry name" value="TRANSCRIPTION REPRESSOR NIAR-RELATED"/>
    <property type="match status" value="1"/>
</dbReference>
<dbReference type="InterPro" id="IPR036390">
    <property type="entry name" value="WH_DNA-bd_sf"/>
</dbReference>